<dbReference type="Proteomes" id="UP000176405">
    <property type="component" value="Unassembled WGS sequence"/>
</dbReference>
<evidence type="ECO:0000313" key="1">
    <source>
        <dbReference type="EMBL" id="OGE36124.1"/>
    </source>
</evidence>
<reference evidence="1 2" key="1">
    <citation type="journal article" date="2016" name="Nat. Commun.">
        <title>Thousands of microbial genomes shed light on interconnected biogeochemical processes in an aquifer system.</title>
        <authorList>
            <person name="Anantharaman K."/>
            <person name="Brown C.T."/>
            <person name="Hug L.A."/>
            <person name="Sharon I."/>
            <person name="Castelle C.J."/>
            <person name="Probst A.J."/>
            <person name="Thomas B.C."/>
            <person name="Singh A."/>
            <person name="Wilkins M.J."/>
            <person name="Karaoz U."/>
            <person name="Brodie E.L."/>
            <person name="Williams K.H."/>
            <person name="Hubbard S.S."/>
            <person name="Banfield J.F."/>
        </authorList>
    </citation>
    <scope>NUCLEOTIDE SEQUENCE [LARGE SCALE GENOMIC DNA]</scope>
</reference>
<accession>A0A1F5K5N3</accession>
<evidence type="ECO:0000313" key="2">
    <source>
        <dbReference type="Proteomes" id="UP000176405"/>
    </source>
</evidence>
<proteinExistence type="predicted"/>
<name>A0A1F5K5N3_9BACT</name>
<organism evidence="1 2">
    <name type="scientific">Candidatus Daviesbacteria bacterium RIFCSPHIGHO2_12_FULL_43_11</name>
    <dbReference type="NCBI Taxonomy" id="1797780"/>
    <lineage>
        <taxon>Bacteria</taxon>
        <taxon>Candidatus Daviesiibacteriota</taxon>
    </lineage>
</organism>
<gene>
    <name evidence="1" type="ORF">A3E45_02335</name>
</gene>
<dbReference type="AlphaFoldDB" id="A0A1F5K5N3"/>
<sequence length="71" mass="7882">MTQRELEICQFPQLEGVLPVGQGLELQLDESKLSEKTLAVWADTPDGNMARKIGKERITAAGIENNLFIII</sequence>
<protein>
    <submittedName>
        <fullName evidence="1">Uncharacterized protein</fullName>
    </submittedName>
</protein>
<dbReference type="EMBL" id="MFDH01000016">
    <property type="protein sequence ID" value="OGE36124.1"/>
    <property type="molecule type" value="Genomic_DNA"/>
</dbReference>
<comment type="caution">
    <text evidence="1">The sequence shown here is derived from an EMBL/GenBank/DDBJ whole genome shotgun (WGS) entry which is preliminary data.</text>
</comment>